<accession>A0A9D3WWH2</accession>
<name>A0A9D3WWH2_9SAUR</name>
<keyword evidence="1" id="KW-0812">Transmembrane</keyword>
<organism evidence="2 3">
    <name type="scientific">Mauremys mutica</name>
    <name type="common">yellowpond turtle</name>
    <dbReference type="NCBI Taxonomy" id="74926"/>
    <lineage>
        <taxon>Eukaryota</taxon>
        <taxon>Metazoa</taxon>
        <taxon>Chordata</taxon>
        <taxon>Craniata</taxon>
        <taxon>Vertebrata</taxon>
        <taxon>Euteleostomi</taxon>
        <taxon>Archelosauria</taxon>
        <taxon>Testudinata</taxon>
        <taxon>Testudines</taxon>
        <taxon>Cryptodira</taxon>
        <taxon>Durocryptodira</taxon>
        <taxon>Testudinoidea</taxon>
        <taxon>Geoemydidae</taxon>
        <taxon>Geoemydinae</taxon>
        <taxon>Mauremys</taxon>
    </lineage>
</organism>
<keyword evidence="3" id="KW-1185">Reference proteome</keyword>
<dbReference type="AlphaFoldDB" id="A0A9D3WWH2"/>
<gene>
    <name evidence="2" type="ORF">KIL84_003643</name>
</gene>
<sequence>MRLLDKSHHKSRILIFIIKWGGVQSVCMRSSFSTFLTIWSMKTLFSFFVVLTLHIWIRDEKPNYSEPSLEGCLRLNDQLITLARRNIMGSHNTASQYQF</sequence>
<comment type="caution">
    <text evidence="2">The sequence shown here is derived from an EMBL/GenBank/DDBJ whole genome shotgun (WGS) entry which is preliminary data.</text>
</comment>
<proteinExistence type="predicted"/>
<reference evidence="2" key="1">
    <citation type="submission" date="2021-09" db="EMBL/GenBank/DDBJ databases">
        <title>The genome of Mauremys mutica provides insights into the evolution of semi-aquatic lifestyle.</title>
        <authorList>
            <person name="Gong S."/>
            <person name="Gao Y."/>
        </authorList>
    </citation>
    <scope>NUCLEOTIDE SEQUENCE</scope>
    <source>
        <strain evidence="2">MM-2020</strain>
        <tissue evidence="2">Muscle</tissue>
    </source>
</reference>
<dbReference type="EMBL" id="JAHDVG010000486">
    <property type="protein sequence ID" value="KAH1168160.1"/>
    <property type="molecule type" value="Genomic_DNA"/>
</dbReference>
<keyword evidence="1" id="KW-0472">Membrane</keyword>
<feature type="transmembrane region" description="Helical" evidence="1">
    <location>
        <begin position="38"/>
        <end position="57"/>
    </location>
</feature>
<evidence type="ECO:0000313" key="3">
    <source>
        <dbReference type="Proteomes" id="UP000827986"/>
    </source>
</evidence>
<protein>
    <submittedName>
        <fullName evidence="2">Uncharacterized protein</fullName>
    </submittedName>
</protein>
<evidence type="ECO:0000256" key="1">
    <source>
        <dbReference type="SAM" id="Phobius"/>
    </source>
</evidence>
<evidence type="ECO:0000313" key="2">
    <source>
        <dbReference type="EMBL" id="KAH1168160.1"/>
    </source>
</evidence>
<keyword evidence="1" id="KW-1133">Transmembrane helix</keyword>
<dbReference type="Proteomes" id="UP000827986">
    <property type="component" value="Unassembled WGS sequence"/>
</dbReference>